<sequence>MGGSAPLRRALIALSMLLIGAEGLRQIAQGDGCSQPGMQCTIKNNSCLDFNWFRRYSWTPTAPSNMVVTTGIGQNELGRTVVRLHINWTVSVDASILELQGVEITVVERSTQVTRCIQYQFNNTFPSQRNPNGQPWQFYYNNFEVIPGHTYIVTVQHLPRQGGDNSKVQEFTVPWCDEGDMIQTDTCCDLGFCWFPNITIKHQEENLIVEFSSRWNAKEYGVQVKVRDSPDNTFIHVILQEGPPIQRVQVTFPHIGGHIDKECVYNISQLRF</sequence>
<keyword evidence="7" id="KW-1185">Reference proteome</keyword>
<evidence type="ECO:0000256" key="2">
    <source>
        <dbReference type="ARBA" id="ARBA00022475"/>
    </source>
</evidence>
<comment type="subcellular location">
    <subcellularLocation>
        <location evidence="1">Cell membrane</location>
        <topology evidence="1">Single-pass type I membrane protein</topology>
    </subcellularLocation>
</comment>
<dbReference type="PANTHER" id="PTHR15583">
    <property type="entry name" value="INTERLEUKIN-17 RECEPTOR"/>
    <property type="match status" value="1"/>
</dbReference>
<name>A0ABN9B8Z2_9NEOB</name>
<evidence type="ECO:0000313" key="7">
    <source>
        <dbReference type="Proteomes" id="UP001162483"/>
    </source>
</evidence>
<dbReference type="InterPro" id="IPR032356">
    <property type="entry name" value="IL17R_A/B_N"/>
</dbReference>
<protein>
    <recommendedName>
        <fullName evidence="5">IL17RA/B N-terminal domain-containing protein</fullName>
    </recommendedName>
</protein>
<organism evidence="6 7">
    <name type="scientific">Staurois parvus</name>
    <dbReference type="NCBI Taxonomy" id="386267"/>
    <lineage>
        <taxon>Eukaryota</taxon>
        <taxon>Metazoa</taxon>
        <taxon>Chordata</taxon>
        <taxon>Craniata</taxon>
        <taxon>Vertebrata</taxon>
        <taxon>Euteleostomi</taxon>
        <taxon>Amphibia</taxon>
        <taxon>Batrachia</taxon>
        <taxon>Anura</taxon>
        <taxon>Neobatrachia</taxon>
        <taxon>Ranoidea</taxon>
        <taxon>Ranidae</taxon>
        <taxon>Staurois</taxon>
    </lineage>
</organism>
<feature type="signal peptide" evidence="4">
    <location>
        <begin position="1"/>
        <end position="23"/>
    </location>
</feature>
<evidence type="ECO:0000259" key="5">
    <source>
        <dbReference type="Pfam" id="PF16556"/>
    </source>
</evidence>
<dbReference type="PANTHER" id="PTHR15583:SF13">
    <property type="entry name" value="INTERLEUKIN-17 RECEPTOR A"/>
    <property type="match status" value="1"/>
</dbReference>
<proteinExistence type="predicted"/>
<feature type="chain" id="PRO_5045275672" description="IL17RA/B N-terminal domain-containing protein" evidence="4">
    <location>
        <begin position="24"/>
        <end position="272"/>
    </location>
</feature>
<keyword evidence="2" id="KW-0472">Membrane</keyword>
<dbReference type="InterPro" id="IPR039465">
    <property type="entry name" value="IL-17_rcpt-like"/>
</dbReference>
<feature type="domain" description="IL17RA/B N-terminal" evidence="5">
    <location>
        <begin position="38"/>
        <end position="188"/>
    </location>
</feature>
<evidence type="ECO:0000256" key="3">
    <source>
        <dbReference type="ARBA" id="ARBA00022729"/>
    </source>
</evidence>
<dbReference type="EMBL" id="CATNWA010002893">
    <property type="protein sequence ID" value="CAI9543998.1"/>
    <property type="molecule type" value="Genomic_DNA"/>
</dbReference>
<dbReference type="InterPro" id="IPR038683">
    <property type="entry name" value="IL17RA/B_FnIII-like_1_sf"/>
</dbReference>
<keyword evidence="3 4" id="KW-0732">Signal</keyword>
<comment type="caution">
    <text evidence="6">The sequence shown here is derived from an EMBL/GenBank/DDBJ whole genome shotgun (WGS) entry which is preliminary data.</text>
</comment>
<keyword evidence="2" id="KW-1003">Cell membrane</keyword>
<accession>A0ABN9B8Z2</accession>
<evidence type="ECO:0000313" key="6">
    <source>
        <dbReference type="EMBL" id="CAI9543998.1"/>
    </source>
</evidence>
<gene>
    <name evidence="6" type="ORF">SPARVUS_LOCUS2396262</name>
</gene>
<evidence type="ECO:0000256" key="4">
    <source>
        <dbReference type="SAM" id="SignalP"/>
    </source>
</evidence>
<dbReference type="Pfam" id="PF16556">
    <property type="entry name" value="IL17R_fnIII_D1"/>
    <property type="match status" value="1"/>
</dbReference>
<reference evidence="6" key="1">
    <citation type="submission" date="2023-05" db="EMBL/GenBank/DDBJ databases">
        <authorList>
            <person name="Stuckert A."/>
        </authorList>
    </citation>
    <scope>NUCLEOTIDE SEQUENCE</scope>
</reference>
<evidence type="ECO:0000256" key="1">
    <source>
        <dbReference type="ARBA" id="ARBA00004251"/>
    </source>
</evidence>
<dbReference type="Proteomes" id="UP001162483">
    <property type="component" value="Unassembled WGS sequence"/>
</dbReference>
<dbReference type="Gene3D" id="2.60.40.2160">
    <property type="entry name" value="Interleukin-17 receptor A/B, fibronectin-III-like domain 1"/>
    <property type="match status" value="1"/>
</dbReference>